<feature type="domain" description="ABC transporter" evidence="8">
    <location>
        <begin position="10"/>
        <end position="265"/>
    </location>
</feature>
<dbReference type="PANTHER" id="PTHR43297">
    <property type="entry name" value="OLIGOPEPTIDE TRANSPORT ATP-BINDING PROTEIN APPD"/>
    <property type="match status" value="1"/>
</dbReference>
<evidence type="ECO:0000256" key="1">
    <source>
        <dbReference type="ARBA" id="ARBA00004202"/>
    </source>
</evidence>
<keyword evidence="7" id="KW-0472">Membrane</keyword>
<dbReference type="InterPro" id="IPR050388">
    <property type="entry name" value="ABC_Ni/Peptide_Import"/>
</dbReference>
<dbReference type="GO" id="GO:0005524">
    <property type="term" value="F:ATP binding"/>
    <property type="evidence" value="ECO:0007669"/>
    <property type="project" value="UniProtKB-KW"/>
</dbReference>
<dbReference type="Pfam" id="PF00005">
    <property type="entry name" value="ABC_tran"/>
    <property type="match status" value="1"/>
</dbReference>
<gene>
    <name evidence="9" type="ORF">CTB96_00720</name>
</gene>
<keyword evidence="5" id="KW-0547">Nucleotide-binding</keyword>
<dbReference type="SUPFAM" id="SSF52540">
    <property type="entry name" value="P-loop containing nucleoside triphosphate hydrolases"/>
    <property type="match status" value="1"/>
</dbReference>
<organism evidence="9 10">
    <name type="scientific">Cryobacterium arcticum</name>
    <dbReference type="NCBI Taxonomy" id="670052"/>
    <lineage>
        <taxon>Bacteria</taxon>
        <taxon>Bacillati</taxon>
        <taxon>Actinomycetota</taxon>
        <taxon>Actinomycetes</taxon>
        <taxon>Micrococcales</taxon>
        <taxon>Microbacteriaceae</taxon>
        <taxon>Cryobacterium</taxon>
    </lineage>
</organism>
<dbReference type="InterPro" id="IPR003593">
    <property type="entry name" value="AAA+_ATPase"/>
</dbReference>
<comment type="caution">
    <text evidence="9">The sequence shown here is derived from an EMBL/GenBank/DDBJ whole genome shotgun (WGS) entry which is preliminary data.</text>
</comment>
<evidence type="ECO:0000313" key="10">
    <source>
        <dbReference type="Proteomes" id="UP000246722"/>
    </source>
</evidence>
<dbReference type="RefSeq" id="WP_110124980.1">
    <property type="nucleotide sequence ID" value="NZ_QHLY01000003.1"/>
</dbReference>
<dbReference type="Gene3D" id="3.40.50.300">
    <property type="entry name" value="P-loop containing nucleotide triphosphate hydrolases"/>
    <property type="match status" value="1"/>
</dbReference>
<evidence type="ECO:0000256" key="2">
    <source>
        <dbReference type="ARBA" id="ARBA00005417"/>
    </source>
</evidence>
<evidence type="ECO:0000256" key="4">
    <source>
        <dbReference type="ARBA" id="ARBA00022475"/>
    </source>
</evidence>
<dbReference type="Proteomes" id="UP000246722">
    <property type="component" value="Unassembled WGS sequence"/>
</dbReference>
<evidence type="ECO:0000256" key="5">
    <source>
        <dbReference type="ARBA" id="ARBA00022741"/>
    </source>
</evidence>
<keyword evidence="10" id="KW-1185">Reference proteome</keyword>
<dbReference type="InterPro" id="IPR027417">
    <property type="entry name" value="P-loop_NTPase"/>
</dbReference>
<dbReference type="PANTHER" id="PTHR43297:SF2">
    <property type="entry name" value="DIPEPTIDE TRANSPORT ATP-BINDING PROTEIN DPPD"/>
    <property type="match status" value="1"/>
</dbReference>
<evidence type="ECO:0000256" key="6">
    <source>
        <dbReference type="ARBA" id="ARBA00022840"/>
    </source>
</evidence>
<name>A0A318A315_9MICO</name>
<dbReference type="InterPro" id="IPR017871">
    <property type="entry name" value="ABC_transporter-like_CS"/>
</dbReference>
<dbReference type="PROSITE" id="PS00211">
    <property type="entry name" value="ABC_TRANSPORTER_1"/>
    <property type="match status" value="1"/>
</dbReference>
<keyword evidence="6 9" id="KW-0067">ATP-binding</keyword>
<dbReference type="GO" id="GO:0005886">
    <property type="term" value="C:plasma membrane"/>
    <property type="evidence" value="ECO:0007669"/>
    <property type="project" value="UniProtKB-SubCell"/>
</dbReference>
<dbReference type="PROSITE" id="PS50893">
    <property type="entry name" value="ABC_TRANSPORTER_2"/>
    <property type="match status" value="1"/>
</dbReference>
<comment type="similarity">
    <text evidence="2">Belongs to the ABC transporter superfamily.</text>
</comment>
<evidence type="ECO:0000256" key="7">
    <source>
        <dbReference type="ARBA" id="ARBA00023136"/>
    </source>
</evidence>
<dbReference type="GO" id="GO:0016887">
    <property type="term" value="F:ATP hydrolysis activity"/>
    <property type="evidence" value="ECO:0007669"/>
    <property type="project" value="InterPro"/>
</dbReference>
<keyword evidence="3" id="KW-0813">Transport</keyword>
<evidence type="ECO:0000256" key="3">
    <source>
        <dbReference type="ARBA" id="ARBA00022448"/>
    </source>
</evidence>
<dbReference type="EMBL" id="QHLY01000003">
    <property type="protein sequence ID" value="PXA73304.1"/>
    <property type="molecule type" value="Genomic_DNA"/>
</dbReference>
<protein>
    <submittedName>
        <fullName evidence="9">ABC transporter ATP-binding protein</fullName>
    </submittedName>
</protein>
<comment type="subcellular location">
    <subcellularLocation>
        <location evidence="1">Cell membrane</location>
        <topology evidence="1">Peripheral membrane protein</topology>
    </subcellularLocation>
</comment>
<dbReference type="CDD" id="cd03257">
    <property type="entry name" value="ABC_NikE_OppD_transporters"/>
    <property type="match status" value="1"/>
</dbReference>
<dbReference type="AlphaFoldDB" id="A0A318A315"/>
<reference evidence="9 10" key="1">
    <citation type="submission" date="2018-05" db="EMBL/GenBank/DDBJ databases">
        <title>Genetic diversity of glacier-inhabiting Cryobacterium bacteria in China and description of Cryobacterium mengkeensis sp. nov. and Arthrobacter glacialis sp. nov.</title>
        <authorList>
            <person name="Liu Q."/>
            <person name="Xin Y.-H."/>
        </authorList>
    </citation>
    <scope>NUCLEOTIDE SEQUENCE [LARGE SCALE GENOMIC DNA]</scope>
    <source>
        <strain evidence="9 10">SK-1</strain>
    </source>
</reference>
<evidence type="ECO:0000313" key="9">
    <source>
        <dbReference type="EMBL" id="PXA73304.1"/>
    </source>
</evidence>
<dbReference type="OrthoDB" id="8481147at2"/>
<dbReference type="InterPro" id="IPR003439">
    <property type="entry name" value="ABC_transporter-like_ATP-bd"/>
</dbReference>
<dbReference type="SMART" id="SM00382">
    <property type="entry name" value="AAA"/>
    <property type="match status" value="1"/>
</dbReference>
<evidence type="ECO:0000259" key="8">
    <source>
        <dbReference type="PROSITE" id="PS50893"/>
    </source>
</evidence>
<proteinExistence type="inferred from homology"/>
<sequence>MTQLSPAPLLSFDNVNISYRVHGVDVTAVSGVSFDLAPGDRMAIVGESGSGKSTLSMAVAGFLSAPNATVTHDRAMFDGKPLDRTVIHRVARRTPGLSMVFQDAMTSLDPVWSVGSQLLNVLRSEARRAGRRLSPATARAEAHLWLSRVGLTDSDRVMKARPFELSGGMRQRVMLAIALCGKPRLLVADEPTSALDAALSREVMELMVQLTEESGAALIIVTHDIGLCLDYAHRVLVMSKGRVVDDVDAGAIESTATDPYTIGLLACVPTLDSVHLAELPTLEAVRRRAIAEERLAS</sequence>
<keyword evidence="4" id="KW-1003">Cell membrane</keyword>
<accession>A0A318A315</accession>